<dbReference type="InterPro" id="IPR000070">
    <property type="entry name" value="Pectinesterase_cat"/>
</dbReference>
<keyword evidence="7" id="KW-0964">Secreted</keyword>
<dbReference type="PANTHER" id="PTHR31707">
    <property type="entry name" value="PECTINESTERASE"/>
    <property type="match status" value="1"/>
</dbReference>
<feature type="signal peptide" evidence="13">
    <location>
        <begin position="1"/>
        <end position="24"/>
    </location>
</feature>
<evidence type="ECO:0000256" key="10">
    <source>
        <dbReference type="ARBA" id="ARBA00023316"/>
    </source>
</evidence>
<gene>
    <name evidence="15" type="ORF">CTI12_AA350790</name>
</gene>
<dbReference type="InterPro" id="IPR033131">
    <property type="entry name" value="Pectinesterase_Asp_AS"/>
</dbReference>
<dbReference type="UniPathway" id="UPA00545">
    <property type="reaction ID" value="UER00823"/>
</dbReference>
<evidence type="ECO:0000256" key="1">
    <source>
        <dbReference type="ARBA" id="ARBA00004191"/>
    </source>
</evidence>
<feature type="active site" evidence="12">
    <location>
        <position position="361"/>
    </location>
</feature>
<comment type="catalytic activity">
    <reaction evidence="11 13">
        <text>[(1-&gt;4)-alpha-D-galacturonosyl methyl ester](n) + n H2O = [(1-&gt;4)-alpha-D-galacturonosyl](n) + n methanol + n H(+)</text>
        <dbReference type="Rhea" id="RHEA:22380"/>
        <dbReference type="Rhea" id="RHEA-COMP:14570"/>
        <dbReference type="Rhea" id="RHEA-COMP:14573"/>
        <dbReference type="ChEBI" id="CHEBI:15377"/>
        <dbReference type="ChEBI" id="CHEBI:15378"/>
        <dbReference type="ChEBI" id="CHEBI:17790"/>
        <dbReference type="ChEBI" id="CHEBI:140522"/>
        <dbReference type="ChEBI" id="CHEBI:140523"/>
        <dbReference type="EC" id="3.1.1.11"/>
    </reaction>
</comment>
<dbReference type="Pfam" id="PF01095">
    <property type="entry name" value="Pectinesterase"/>
    <property type="match status" value="1"/>
</dbReference>
<dbReference type="GO" id="GO:0045490">
    <property type="term" value="P:pectin catabolic process"/>
    <property type="evidence" value="ECO:0007669"/>
    <property type="project" value="UniProtKB-UniRule"/>
</dbReference>
<dbReference type="AlphaFoldDB" id="A0A2U1MR69"/>
<dbReference type="SUPFAM" id="SSF101148">
    <property type="entry name" value="Plant invertase/pectin methylesterase inhibitor"/>
    <property type="match status" value="1"/>
</dbReference>
<dbReference type="InterPro" id="IPR011050">
    <property type="entry name" value="Pectin_lyase_fold/virulence"/>
</dbReference>
<feature type="chain" id="PRO_5015372799" description="Pectinesterase" evidence="13">
    <location>
        <begin position="25"/>
        <end position="527"/>
    </location>
</feature>
<dbReference type="InterPro" id="IPR035513">
    <property type="entry name" value="Invertase/methylesterase_inhib"/>
</dbReference>
<sequence>MNMKLALFMFICFIISFISSCSSATNGTVDWWCARTPYNQTCNHYVVKDNPSSGPLSINQFLDMTVLASIDEARMVLKQTQEIESKYPNVPGKSLWRSCVEYFDGIVYTLNMILNHTRNPTPLDVQTWISGGLTYISMCKEGFELINMTNTGLPTISTNLTELLLNSLNISAVIRGGNNTHGIADWNFIHEYNLSDLAEDKPDVVVAQDGSGDFTKIQEAINSWWDKRQEGKRFVIYIKAGVYEEYVMIEKEVWDITIFGDGINQTIITGDKHLGGNVINTIIAGDLSETSTSQVWGYGFIARDITFRNTAGAELEQAVAFLSGSDNSAYYHCSFEGYQDTLYTPMHKQFFKECQIYGTVDFIFGNSLAVFQDCEIFFRIPRAHGGGLVATAQGRKYDDEPNGYSFQGCKIMAGEDLKPIIDQKAYLGRPWHSYSDAVTVFMQSFLDDLVHPEGWLESSTGDSATAYYGEYKNYGPGSSTDHRVNWTSYHVIEDVETANRFSVENFINGNDWLPKTGVPFTPGLYNL</sequence>
<dbReference type="PROSITE" id="PS51257">
    <property type="entry name" value="PROKAR_LIPOPROTEIN"/>
    <property type="match status" value="1"/>
</dbReference>
<keyword evidence="6" id="KW-0134">Cell wall</keyword>
<evidence type="ECO:0000313" key="15">
    <source>
        <dbReference type="EMBL" id="PWA63730.1"/>
    </source>
</evidence>
<comment type="subcellular location">
    <subcellularLocation>
        <location evidence="1">Secreted</location>
        <location evidence="1">Cell wall</location>
    </subcellularLocation>
</comment>
<dbReference type="STRING" id="35608.A0A2U1MR69"/>
<name>A0A2U1MR69_ARTAN</name>
<evidence type="ECO:0000256" key="7">
    <source>
        <dbReference type="ARBA" id="ARBA00022525"/>
    </source>
</evidence>
<comment type="similarity">
    <text evidence="4">In the C-terminal section; belongs to the pectinesterase family.</text>
</comment>
<evidence type="ECO:0000256" key="12">
    <source>
        <dbReference type="PROSITE-ProRule" id="PRU10040"/>
    </source>
</evidence>
<dbReference type="GO" id="GO:0030599">
    <property type="term" value="F:pectinesterase activity"/>
    <property type="evidence" value="ECO:0007669"/>
    <property type="project" value="UniProtKB-UniRule"/>
</dbReference>
<keyword evidence="10" id="KW-0961">Cell wall biogenesis/degradation</keyword>
<keyword evidence="16" id="KW-1185">Reference proteome</keyword>
<dbReference type="OrthoDB" id="2019149at2759"/>
<dbReference type="EC" id="3.1.1.11" evidence="5 13"/>
<dbReference type="InterPro" id="IPR012334">
    <property type="entry name" value="Pectin_lyas_fold"/>
</dbReference>
<dbReference type="Gene3D" id="2.160.20.10">
    <property type="entry name" value="Single-stranded right-handed beta-helix, Pectin lyase-like"/>
    <property type="match status" value="1"/>
</dbReference>
<evidence type="ECO:0000313" key="16">
    <source>
        <dbReference type="Proteomes" id="UP000245207"/>
    </source>
</evidence>
<comment type="caution">
    <text evidence="15">The sequence shown here is derived from an EMBL/GenBank/DDBJ whole genome shotgun (WGS) entry which is preliminary data.</text>
</comment>
<dbReference type="SMART" id="SM00856">
    <property type="entry name" value="PMEI"/>
    <property type="match status" value="1"/>
</dbReference>
<proteinExistence type="inferred from homology"/>
<dbReference type="NCBIfam" id="TIGR01614">
    <property type="entry name" value="PME_inhib"/>
    <property type="match status" value="1"/>
</dbReference>
<dbReference type="PROSITE" id="PS00503">
    <property type="entry name" value="PECTINESTERASE_2"/>
    <property type="match status" value="1"/>
</dbReference>
<evidence type="ECO:0000256" key="3">
    <source>
        <dbReference type="ARBA" id="ARBA00006027"/>
    </source>
</evidence>
<dbReference type="CDD" id="cd15798">
    <property type="entry name" value="PMEI-like_3"/>
    <property type="match status" value="1"/>
</dbReference>
<keyword evidence="13" id="KW-0732">Signal</keyword>
<dbReference type="SUPFAM" id="SSF51126">
    <property type="entry name" value="Pectin lyase-like"/>
    <property type="match status" value="1"/>
</dbReference>
<evidence type="ECO:0000259" key="14">
    <source>
        <dbReference type="SMART" id="SM00856"/>
    </source>
</evidence>
<dbReference type="InterPro" id="IPR006501">
    <property type="entry name" value="Pectinesterase_inhib_dom"/>
</dbReference>
<dbReference type="Pfam" id="PF04043">
    <property type="entry name" value="PMEI"/>
    <property type="match status" value="1"/>
</dbReference>
<evidence type="ECO:0000256" key="9">
    <source>
        <dbReference type="ARBA" id="ARBA00023085"/>
    </source>
</evidence>
<reference evidence="15 16" key="1">
    <citation type="journal article" date="2018" name="Mol. Plant">
        <title>The genome of Artemisia annua provides insight into the evolution of Asteraceae family and artemisinin biosynthesis.</title>
        <authorList>
            <person name="Shen Q."/>
            <person name="Zhang L."/>
            <person name="Liao Z."/>
            <person name="Wang S."/>
            <person name="Yan T."/>
            <person name="Shi P."/>
            <person name="Liu M."/>
            <person name="Fu X."/>
            <person name="Pan Q."/>
            <person name="Wang Y."/>
            <person name="Lv Z."/>
            <person name="Lu X."/>
            <person name="Zhang F."/>
            <person name="Jiang W."/>
            <person name="Ma Y."/>
            <person name="Chen M."/>
            <person name="Hao X."/>
            <person name="Li L."/>
            <person name="Tang Y."/>
            <person name="Lv G."/>
            <person name="Zhou Y."/>
            <person name="Sun X."/>
            <person name="Brodelius P.E."/>
            <person name="Rose J.K.C."/>
            <person name="Tang K."/>
        </authorList>
    </citation>
    <scope>NUCLEOTIDE SEQUENCE [LARGE SCALE GENOMIC DNA]</scope>
    <source>
        <strain evidence="16">cv. Huhao1</strain>
        <tissue evidence="15">Leaf</tissue>
    </source>
</reference>
<dbReference type="GO" id="GO:0004857">
    <property type="term" value="F:enzyme inhibitor activity"/>
    <property type="evidence" value="ECO:0007669"/>
    <property type="project" value="InterPro"/>
</dbReference>
<comment type="pathway">
    <text evidence="2 13">Glycan metabolism; pectin degradation; 2-dehydro-3-deoxy-D-gluconate from pectin: step 1/5.</text>
</comment>
<evidence type="ECO:0000256" key="6">
    <source>
        <dbReference type="ARBA" id="ARBA00022512"/>
    </source>
</evidence>
<evidence type="ECO:0000256" key="4">
    <source>
        <dbReference type="ARBA" id="ARBA00007786"/>
    </source>
</evidence>
<accession>A0A2U1MR69</accession>
<keyword evidence="9 13" id="KW-0063">Aspartyl esterase</keyword>
<protein>
    <recommendedName>
        <fullName evidence="5 13">Pectinesterase</fullName>
        <ecNumber evidence="5 13">3.1.1.11</ecNumber>
    </recommendedName>
</protein>
<dbReference type="GO" id="GO:0042545">
    <property type="term" value="P:cell wall modification"/>
    <property type="evidence" value="ECO:0007669"/>
    <property type="project" value="UniProtKB-UniRule"/>
</dbReference>
<evidence type="ECO:0000256" key="5">
    <source>
        <dbReference type="ARBA" id="ARBA00013229"/>
    </source>
</evidence>
<evidence type="ECO:0000256" key="13">
    <source>
        <dbReference type="RuleBase" id="RU000589"/>
    </source>
</evidence>
<evidence type="ECO:0000256" key="8">
    <source>
        <dbReference type="ARBA" id="ARBA00022801"/>
    </source>
</evidence>
<organism evidence="15 16">
    <name type="scientific">Artemisia annua</name>
    <name type="common">Sweet wormwood</name>
    <dbReference type="NCBI Taxonomy" id="35608"/>
    <lineage>
        <taxon>Eukaryota</taxon>
        <taxon>Viridiplantae</taxon>
        <taxon>Streptophyta</taxon>
        <taxon>Embryophyta</taxon>
        <taxon>Tracheophyta</taxon>
        <taxon>Spermatophyta</taxon>
        <taxon>Magnoliopsida</taxon>
        <taxon>eudicotyledons</taxon>
        <taxon>Gunneridae</taxon>
        <taxon>Pentapetalae</taxon>
        <taxon>asterids</taxon>
        <taxon>campanulids</taxon>
        <taxon>Asterales</taxon>
        <taxon>Asteraceae</taxon>
        <taxon>Asteroideae</taxon>
        <taxon>Anthemideae</taxon>
        <taxon>Artemisiinae</taxon>
        <taxon>Artemisia</taxon>
    </lineage>
</organism>
<keyword evidence="8 13" id="KW-0378">Hydrolase</keyword>
<dbReference type="Proteomes" id="UP000245207">
    <property type="component" value="Unassembled WGS sequence"/>
</dbReference>
<evidence type="ECO:0000256" key="11">
    <source>
        <dbReference type="ARBA" id="ARBA00047928"/>
    </source>
</evidence>
<evidence type="ECO:0000256" key="2">
    <source>
        <dbReference type="ARBA" id="ARBA00005184"/>
    </source>
</evidence>
<comment type="similarity">
    <text evidence="3">In the N-terminal section; belongs to the PMEI family.</text>
</comment>
<dbReference type="EMBL" id="PKPP01004577">
    <property type="protein sequence ID" value="PWA63730.1"/>
    <property type="molecule type" value="Genomic_DNA"/>
</dbReference>
<dbReference type="Gene3D" id="1.20.140.40">
    <property type="entry name" value="Invertase/pectin methylesterase inhibitor family protein"/>
    <property type="match status" value="1"/>
</dbReference>
<feature type="domain" description="Pectinesterase inhibitor" evidence="14">
    <location>
        <begin position="24"/>
        <end position="170"/>
    </location>
</feature>
<dbReference type="FunFam" id="2.160.20.10:FF:000029">
    <property type="entry name" value="Pectinesterase 4"/>
    <property type="match status" value="1"/>
</dbReference>